<dbReference type="InterPro" id="IPR017926">
    <property type="entry name" value="GATASE"/>
</dbReference>
<evidence type="ECO:0000256" key="7">
    <source>
        <dbReference type="ARBA" id="ARBA00023239"/>
    </source>
</evidence>
<evidence type="ECO:0000256" key="10">
    <source>
        <dbReference type="HAMAP-Rule" id="MF_00278"/>
    </source>
</evidence>
<name>A0A5R8K7G1_9BACT</name>
<evidence type="ECO:0000256" key="4">
    <source>
        <dbReference type="ARBA" id="ARBA00022801"/>
    </source>
</evidence>
<dbReference type="InterPro" id="IPR029062">
    <property type="entry name" value="Class_I_gatase-like"/>
</dbReference>
<comment type="pathway">
    <text evidence="1 10">Amino-acid biosynthesis; L-histidine biosynthesis; L-histidine from 5-phospho-alpha-D-ribose 1-diphosphate: step 5/9.</text>
</comment>
<keyword evidence="10" id="KW-0963">Cytoplasm</keyword>
<dbReference type="Gene3D" id="3.40.50.880">
    <property type="match status" value="1"/>
</dbReference>
<protein>
    <recommendedName>
        <fullName evidence="10">Imidazole glycerol phosphate synthase subunit HisH</fullName>
        <ecNumber evidence="10">4.3.2.10</ecNumber>
    </recommendedName>
    <alternativeName>
        <fullName evidence="10">IGP synthase glutaminase subunit</fullName>
        <ecNumber evidence="10">3.5.1.2</ecNumber>
    </alternativeName>
    <alternativeName>
        <fullName evidence="10">IGP synthase subunit HisH</fullName>
    </alternativeName>
    <alternativeName>
        <fullName evidence="10">ImGP synthase subunit HisH</fullName>
        <shortName evidence="10">IGPS subunit HisH</shortName>
    </alternativeName>
</protein>
<dbReference type="GO" id="GO:0005737">
    <property type="term" value="C:cytoplasm"/>
    <property type="evidence" value="ECO:0007669"/>
    <property type="project" value="UniProtKB-SubCell"/>
</dbReference>
<evidence type="ECO:0000256" key="9">
    <source>
        <dbReference type="ARBA" id="ARBA00049534"/>
    </source>
</evidence>
<reference evidence="13 14" key="1">
    <citation type="submission" date="2019-05" db="EMBL/GenBank/DDBJ databases">
        <title>Verrucobacter flavum gen. nov., sp. nov. a new member of the family Verrucomicrobiaceae.</title>
        <authorList>
            <person name="Szuroczki S."/>
            <person name="Abbaszade G."/>
            <person name="Szabo A."/>
            <person name="Felfoldi T."/>
            <person name="Schumann P."/>
            <person name="Boka K."/>
            <person name="Keki Z."/>
            <person name="Toumi M."/>
            <person name="Toth E."/>
        </authorList>
    </citation>
    <scope>NUCLEOTIDE SEQUENCE [LARGE SCALE GENOMIC DNA]</scope>
    <source>
        <strain evidence="13 14">MG-N-17</strain>
    </source>
</reference>
<dbReference type="Pfam" id="PF00117">
    <property type="entry name" value="GATase"/>
    <property type="match status" value="1"/>
</dbReference>
<dbReference type="PIRSF" id="PIRSF000495">
    <property type="entry name" value="Amidotransf_hisH"/>
    <property type="match status" value="1"/>
</dbReference>
<comment type="function">
    <text evidence="10">IGPS catalyzes the conversion of PRFAR and glutamine to IGP, AICAR and glutamate. The HisH subunit catalyzes the hydrolysis of glutamine to glutamate and ammonia as part of the synthesis of IGP and AICAR. The resulting ammonia molecule is channeled to the active site of HisF.</text>
</comment>
<evidence type="ECO:0000256" key="5">
    <source>
        <dbReference type="ARBA" id="ARBA00022962"/>
    </source>
</evidence>
<feature type="active site" evidence="10 11">
    <location>
        <position position="187"/>
    </location>
</feature>
<keyword evidence="3 10" id="KW-0028">Amino-acid biosynthesis</keyword>
<dbReference type="InterPro" id="IPR010139">
    <property type="entry name" value="Imidazole-glycPsynth_HisH"/>
</dbReference>
<dbReference type="GO" id="GO:0016829">
    <property type="term" value="F:lyase activity"/>
    <property type="evidence" value="ECO:0007669"/>
    <property type="project" value="UniProtKB-KW"/>
</dbReference>
<dbReference type="GO" id="GO:0000107">
    <property type="term" value="F:imidazoleglycerol-phosphate synthase activity"/>
    <property type="evidence" value="ECO:0007669"/>
    <property type="project" value="UniProtKB-UniRule"/>
</dbReference>
<accession>A0A5R8K7G1</accession>
<feature type="domain" description="Glutamine amidotransferase" evidence="12">
    <location>
        <begin position="5"/>
        <end position="200"/>
    </location>
</feature>
<evidence type="ECO:0000259" key="12">
    <source>
        <dbReference type="Pfam" id="PF00117"/>
    </source>
</evidence>
<keyword evidence="4 10" id="KW-0378">Hydrolase</keyword>
<dbReference type="EC" id="3.5.1.2" evidence="10"/>
<dbReference type="GO" id="GO:0000105">
    <property type="term" value="P:L-histidine biosynthetic process"/>
    <property type="evidence" value="ECO:0007669"/>
    <property type="project" value="UniProtKB-UniRule"/>
</dbReference>
<comment type="catalytic activity">
    <reaction evidence="8 10">
        <text>5-[(5-phospho-1-deoxy-D-ribulos-1-ylimino)methylamino]-1-(5-phospho-beta-D-ribosyl)imidazole-4-carboxamide + L-glutamine = D-erythro-1-(imidazol-4-yl)glycerol 3-phosphate + 5-amino-1-(5-phospho-beta-D-ribosyl)imidazole-4-carboxamide + L-glutamate + H(+)</text>
        <dbReference type="Rhea" id="RHEA:24793"/>
        <dbReference type="ChEBI" id="CHEBI:15378"/>
        <dbReference type="ChEBI" id="CHEBI:29985"/>
        <dbReference type="ChEBI" id="CHEBI:58278"/>
        <dbReference type="ChEBI" id="CHEBI:58359"/>
        <dbReference type="ChEBI" id="CHEBI:58475"/>
        <dbReference type="ChEBI" id="CHEBI:58525"/>
        <dbReference type="EC" id="4.3.2.10"/>
    </reaction>
</comment>
<dbReference type="EMBL" id="VAUV01000028">
    <property type="protein sequence ID" value="TLD68301.1"/>
    <property type="molecule type" value="Genomic_DNA"/>
</dbReference>
<evidence type="ECO:0000313" key="13">
    <source>
        <dbReference type="EMBL" id="TLD68301.1"/>
    </source>
</evidence>
<dbReference type="PROSITE" id="PS51273">
    <property type="entry name" value="GATASE_TYPE_1"/>
    <property type="match status" value="1"/>
</dbReference>
<dbReference type="OrthoDB" id="9807137at2"/>
<keyword evidence="14" id="KW-1185">Reference proteome</keyword>
<keyword evidence="7 10" id="KW-0456">Lyase</keyword>
<evidence type="ECO:0000256" key="6">
    <source>
        <dbReference type="ARBA" id="ARBA00023102"/>
    </source>
</evidence>
<evidence type="ECO:0000256" key="1">
    <source>
        <dbReference type="ARBA" id="ARBA00005091"/>
    </source>
</evidence>
<evidence type="ECO:0000256" key="2">
    <source>
        <dbReference type="ARBA" id="ARBA00011152"/>
    </source>
</evidence>
<dbReference type="UniPathway" id="UPA00031">
    <property type="reaction ID" value="UER00010"/>
</dbReference>
<keyword evidence="6 10" id="KW-0368">Histidine biosynthesis</keyword>
<feature type="active site" evidence="10 11">
    <location>
        <position position="185"/>
    </location>
</feature>
<feature type="active site" description="Nucleophile" evidence="10 11">
    <location>
        <position position="80"/>
    </location>
</feature>
<evidence type="ECO:0000313" key="14">
    <source>
        <dbReference type="Proteomes" id="UP000306196"/>
    </source>
</evidence>
<dbReference type="CDD" id="cd01748">
    <property type="entry name" value="GATase1_IGP_Synthase"/>
    <property type="match status" value="1"/>
</dbReference>
<comment type="subcellular location">
    <subcellularLocation>
        <location evidence="10">Cytoplasm</location>
    </subcellularLocation>
</comment>
<dbReference type="EC" id="4.3.2.10" evidence="10"/>
<dbReference type="SUPFAM" id="SSF52317">
    <property type="entry name" value="Class I glutamine amidotransferase-like"/>
    <property type="match status" value="1"/>
</dbReference>
<proteinExistence type="inferred from homology"/>
<dbReference type="NCBIfam" id="TIGR01855">
    <property type="entry name" value="IMP_synth_hisH"/>
    <property type="match status" value="1"/>
</dbReference>
<dbReference type="AlphaFoldDB" id="A0A5R8K7G1"/>
<dbReference type="Proteomes" id="UP000306196">
    <property type="component" value="Unassembled WGS sequence"/>
</dbReference>
<gene>
    <name evidence="10 13" type="primary">hisH</name>
    <name evidence="13" type="ORF">FEM03_23430</name>
</gene>
<comment type="catalytic activity">
    <reaction evidence="9 10">
        <text>L-glutamine + H2O = L-glutamate + NH4(+)</text>
        <dbReference type="Rhea" id="RHEA:15889"/>
        <dbReference type="ChEBI" id="CHEBI:15377"/>
        <dbReference type="ChEBI" id="CHEBI:28938"/>
        <dbReference type="ChEBI" id="CHEBI:29985"/>
        <dbReference type="ChEBI" id="CHEBI:58359"/>
        <dbReference type="EC" id="3.5.1.2"/>
    </reaction>
</comment>
<comment type="subunit">
    <text evidence="2 10">Heterodimer of HisH and HisF.</text>
</comment>
<sequence length="218" mass="24078">MKIGILDYGAGNLRSVVNAFVAIGHEAELVRSPGQFANLDLLVFPGQGSFGDSVKQLQAANLWVPLKVWLEQKRPYFGICLGYQLLFEGSEESPGVEGLGVFRGQVRRFSKQAGFKIPHMGWNGVKFTNPENPAWAGMEVGETFYFVHSFYPQPEDRNLVACETDYMSPFASGIAAENLLAVQFHPEKSQQAGLRLLRNAVDCLVPLELRLPAMAVES</sequence>
<evidence type="ECO:0000256" key="11">
    <source>
        <dbReference type="PIRSR" id="PIRSR000495-1"/>
    </source>
</evidence>
<evidence type="ECO:0000256" key="3">
    <source>
        <dbReference type="ARBA" id="ARBA00022605"/>
    </source>
</evidence>
<evidence type="ECO:0000256" key="8">
    <source>
        <dbReference type="ARBA" id="ARBA00047838"/>
    </source>
</evidence>
<comment type="caution">
    <text evidence="13">The sequence shown here is derived from an EMBL/GenBank/DDBJ whole genome shotgun (WGS) entry which is preliminary data.</text>
</comment>
<dbReference type="PANTHER" id="PTHR42701:SF1">
    <property type="entry name" value="IMIDAZOLE GLYCEROL PHOSPHATE SYNTHASE SUBUNIT HISH"/>
    <property type="match status" value="1"/>
</dbReference>
<dbReference type="HAMAP" id="MF_00278">
    <property type="entry name" value="HisH"/>
    <property type="match status" value="1"/>
</dbReference>
<dbReference type="GO" id="GO:0004359">
    <property type="term" value="F:glutaminase activity"/>
    <property type="evidence" value="ECO:0007669"/>
    <property type="project" value="UniProtKB-EC"/>
</dbReference>
<keyword evidence="5 10" id="KW-0315">Glutamine amidotransferase</keyword>
<organism evidence="13 14">
    <name type="scientific">Phragmitibacter flavus</name>
    <dbReference type="NCBI Taxonomy" id="2576071"/>
    <lineage>
        <taxon>Bacteria</taxon>
        <taxon>Pseudomonadati</taxon>
        <taxon>Verrucomicrobiota</taxon>
        <taxon>Verrucomicrobiia</taxon>
        <taxon>Verrucomicrobiales</taxon>
        <taxon>Verrucomicrobiaceae</taxon>
        <taxon>Phragmitibacter</taxon>
    </lineage>
</organism>
<dbReference type="PANTHER" id="PTHR42701">
    <property type="entry name" value="IMIDAZOLE GLYCEROL PHOSPHATE SYNTHASE SUBUNIT HISH"/>
    <property type="match status" value="1"/>
</dbReference>